<dbReference type="Gramene" id="PAN11654">
    <property type="protein sequence ID" value="PAN11654"/>
    <property type="gene ID" value="PAHAL_2G189900"/>
</dbReference>
<reference evidence="2" key="1">
    <citation type="submission" date="2018-04" db="EMBL/GenBank/DDBJ databases">
        <title>WGS assembly of Panicum hallii.</title>
        <authorList>
            <person name="Lovell J."/>
            <person name="Jenkins J."/>
            <person name="Lowry D."/>
            <person name="Mamidi S."/>
            <person name="Sreedasyam A."/>
            <person name="Weng X."/>
            <person name="Barry K."/>
            <person name="Bonette J."/>
            <person name="Campitelli B."/>
            <person name="Daum C."/>
            <person name="Gordon S."/>
            <person name="Gould B."/>
            <person name="Lipzen A."/>
            <person name="Macqueen A."/>
            <person name="Palacio-Mejia J."/>
            <person name="Plott C."/>
            <person name="Shakirov E."/>
            <person name="Shu S."/>
            <person name="Yoshinaga Y."/>
            <person name="Zane M."/>
            <person name="Rokhsar D."/>
            <person name="Grimwood J."/>
            <person name="Schmutz J."/>
            <person name="Juenger T."/>
        </authorList>
    </citation>
    <scope>NUCLEOTIDE SEQUENCE [LARGE SCALE GENOMIC DNA]</scope>
    <source>
        <strain evidence="2">FIL2</strain>
    </source>
</reference>
<protein>
    <submittedName>
        <fullName evidence="2">Uncharacterized protein</fullName>
    </submittedName>
</protein>
<organism evidence="2">
    <name type="scientific">Panicum hallii</name>
    <dbReference type="NCBI Taxonomy" id="206008"/>
    <lineage>
        <taxon>Eukaryota</taxon>
        <taxon>Viridiplantae</taxon>
        <taxon>Streptophyta</taxon>
        <taxon>Embryophyta</taxon>
        <taxon>Tracheophyta</taxon>
        <taxon>Spermatophyta</taxon>
        <taxon>Magnoliopsida</taxon>
        <taxon>Liliopsida</taxon>
        <taxon>Poales</taxon>
        <taxon>Poaceae</taxon>
        <taxon>PACMAD clade</taxon>
        <taxon>Panicoideae</taxon>
        <taxon>Panicodae</taxon>
        <taxon>Paniceae</taxon>
        <taxon>Panicinae</taxon>
        <taxon>Panicum</taxon>
        <taxon>Panicum sect. Panicum</taxon>
    </lineage>
</organism>
<feature type="region of interest" description="Disordered" evidence="1">
    <location>
        <begin position="1"/>
        <end position="25"/>
    </location>
</feature>
<accession>A0A2S3GYQ5</accession>
<evidence type="ECO:0000313" key="2">
    <source>
        <dbReference type="EMBL" id="PAN11654.1"/>
    </source>
</evidence>
<dbReference type="AlphaFoldDB" id="A0A2S3GYQ5"/>
<dbReference type="EMBL" id="CM008047">
    <property type="protein sequence ID" value="PAN11654.1"/>
    <property type="molecule type" value="Genomic_DNA"/>
</dbReference>
<dbReference type="Proteomes" id="UP000243499">
    <property type="component" value="Chromosome 2"/>
</dbReference>
<name>A0A2S3GYQ5_9POAL</name>
<proteinExistence type="predicted"/>
<sequence>MHQIKHTVPPSTDRSGGVENIPKQAHNITPSTVPLLLDTDFVIVYTIAIRVSWKHGQGCRNLCVFGGLSGLISNSPYICRCCKFIYS</sequence>
<evidence type="ECO:0000256" key="1">
    <source>
        <dbReference type="SAM" id="MobiDB-lite"/>
    </source>
</evidence>
<gene>
    <name evidence="2" type="ORF">PAHAL_2G189900</name>
</gene>